<evidence type="ECO:0000259" key="3">
    <source>
        <dbReference type="PROSITE" id="PS50940"/>
    </source>
</evidence>
<dbReference type="CDD" id="cd01450">
    <property type="entry name" value="vWFA_subfamily_ECM"/>
    <property type="match status" value="1"/>
</dbReference>
<dbReference type="RefSeq" id="XP_012944708.1">
    <property type="nucleotide sequence ID" value="XM_013089254.2"/>
</dbReference>
<dbReference type="SUPFAM" id="SSF57625">
    <property type="entry name" value="Invertebrate chitin-binding proteins"/>
    <property type="match status" value="1"/>
</dbReference>
<feature type="domain" description="VWFA" evidence="2">
    <location>
        <begin position="36"/>
        <end position="206"/>
    </location>
</feature>
<dbReference type="PROSITE" id="PS50940">
    <property type="entry name" value="CHIT_BIND_II"/>
    <property type="match status" value="1"/>
</dbReference>
<keyword evidence="4" id="KW-1185">Reference proteome</keyword>
<proteinExistence type="predicted"/>
<organism evidence="4 5">
    <name type="scientific">Aplysia californica</name>
    <name type="common">California sea hare</name>
    <dbReference type="NCBI Taxonomy" id="6500"/>
    <lineage>
        <taxon>Eukaryota</taxon>
        <taxon>Metazoa</taxon>
        <taxon>Spiralia</taxon>
        <taxon>Lophotrochozoa</taxon>
        <taxon>Mollusca</taxon>
        <taxon>Gastropoda</taxon>
        <taxon>Heterobranchia</taxon>
        <taxon>Euthyneura</taxon>
        <taxon>Tectipleura</taxon>
        <taxon>Aplysiida</taxon>
        <taxon>Aplysioidea</taxon>
        <taxon>Aplysiidae</taxon>
        <taxon>Aplysia</taxon>
    </lineage>
</organism>
<dbReference type="Gene3D" id="3.40.50.410">
    <property type="entry name" value="von Willebrand factor, type A domain"/>
    <property type="match status" value="1"/>
</dbReference>
<dbReference type="PROSITE" id="PS50234">
    <property type="entry name" value="VWFA"/>
    <property type="match status" value="1"/>
</dbReference>
<dbReference type="PANTHER" id="PTHR24020">
    <property type="entry name" value="COLLAGEN ALPHA"/>
    <property type="match status" value="1"/>
</dbReference>
<feature type="domain" description="Chitin-binding type-2" evidence="3">
    <location>
        <begin position="353"/>
        <end position="423"/>
    </location>
</feature>
<accession>A0ABM1ABU1</accession>
<dbReference type="Pfam" id="PF00092">
    <property type="entry name" value="VWA"/>
    <property type="match status" value="1"/>
</dbReference>
<dbReference type="InterPro" id="IPR036508">
    <property type="entry name" value="Chitin-bd_dom_sf"/>
</dbReference>
<feature type="chain" id="PRO_5046528864" evidence="1">
    <location>
        <begin position="28"/>
        <end position="704"/>
    </location>
</feature>
<dbReference type="InterPro" id="IPR002557">
    <property type="entry name" value="Chitin-bd_dom"/>
</dbReference>
<evidence type="ECO:0000259" key="2">
    <source>
        <dbReference type="PROSITE" id="PS50234"/>
    </source>
</evidence>
<dbReference type="SMART" id="SM00494">
    <property type="entry name" value="ChtBD2"/>
    <property type="match status" value="2"/>
</dbReference>
<dbReference type="InterPro" id="IPR002035">
    <property type="entry name" value="VWF_A"/>
</dbReference>
<evidence type="ECO:0000256" key="1">
    <source>
        <dbReference type="SAM" id="SignalP"/>
    </source>
</evidence>
<dbReference type="PANTHER" id="PTHR24020:SF20">
    <property type="entry name" value="PH DOMAIN-CONTAINING PROTEIN"/>
    <property type="match status" value="1"/>
</dbReference>
<dbReference type="SMART" id="SM00327">
    <property type="entry name" value="VWA"/>
    <property type="match status" value="1"/>
</dbReference>
<evidence type="ECO:0000313" key="5">
    <source>
        <dbReference type="RefSeq" id="XP_012944708.1"/>
    </source>
</evidence>
<sequence>MTSSWRVTLTLALVLTSPWMTPTPVHGQTMADVVHDVIFLVDASYSIREDHFRSLLGAVLAYIEQLPVATEYVHVGVIAFSERTEVVPLTGNLTSLRRDIPIIYYEGRSTDTKDAFSMAQAMLQSARSFRSGATQSVVIITDGVSKDPPNALKAAEVLLSEGVRVYSVGIGRNVRLLELVGFTGGNITRLFRWNRFDVLPDIDLDIGEIPVPSSTTSEATATVGSAAASEIVATATTIGVTASLGTAAATAITTATATAIATATATATAATPTATVWLETYSAHPYETATAPDFSHVELTTATARLAPTPSSPVSDVMFSSLYPGHHGWPDVDGAGSNPGDGSIFFNRSDILAGLCVDSAAKKGFGYLPLATDAGSYLQCFLSDLGDVTAVIRRCPSGQLWEQRSLTCVQPSGGATSLDMCDGKVLGTTYKMPGGCGLHWECDGGVAIARSCPPYHAYFPQRGCVWAPDCPYMDLDRCDVGDECESVPLEDKSGYRVPVLGGWMVQPCLYGLVFDLAACACVSHRPTLRGSSFAVQINVTDPLGHTPTLCHAPPHVPRPLGLSFRYRPDDVRNVTASGGGGEQVLVRSRWCSREGLFIVTEDDQAIRVRIFSKSGYVMGVSLPVQGMAAGEWRSVDVNYVAGHVRLEVSVPGLTYSTLAKNGLPVIVGGCGWLVGDPAELSSKVSELSGEITDVYISQCTPRQS</sequence>
<dbReference type="Proteomes" id="UP000694888">
    <property type="component" value="Unplaced"/>
</dbReference>
<protein>
    <submittedName>
        <fullName evidence="5">Uncharacterized protein LOC101861398</fullName>
    </submittedName>
</protein>
<keyword evidence="1" id="KW-0732">Signal</keyword>
<reference evidence="5" key="1">
    <citation type="submission" date="2025-08" db="UniProtKB">
        <authorList>
            <consortium name="RefSeq"/>
        </authorList>
    </citation>
    <scope>IDENTIFICATION</scope>
</reference>
<dbReference type="GeneID" id="101861398"/>
<dbReference type="InterPro" id="IPR036465">
    <property type="entry name" value="vWFA_dom_sf"/>
</dbReference>
<dbReference type="SUPFAM" id="SSF53300">
    <property type="entry name" value="vWA-like"/>
    <property type="match status" value="1"/>
</dbReference>
<feature type="signal peptide" evidence="1">
    <location>
        <begin position="1"/>
        <end position="27"/>
    </location>
</feature>
<name>A0ABM1ABU1_APLCA</name>
<dbReference type="InterPro" id="IPR050525">
    <property type="entry name" value="ECM_Assembly_Org"/>
</dbReference>
<gene>
    <name evidence="5" type="primary">LOC101861398</name>
</gene>
<evidence type="ECO:0000313" key="4">
    <source>
        <dbReference type="Proteomes" id="UP000694888"/>
    </source>
</evidence>